<evidence type="ECO:0000256" key="2">
    <source>
        <dbReference type="ARBA" id="ARBA00012438"/>
    </source>
</evidence>
<evidence type="ECO:0000256" key="1">
    <source>
        <dbReference type="ARBA" id="ARBA00000085"/>
    </source>
</evidence>
<keyword evidence="6" id="KW-0418">Kinase</keyword>
<dbReference type="OrthoDB" id="9784397at2"/>
<dbReference type="InterPro" id="IPR036890">
    <property type="entry name" value="HATPase_C_sf"/>
</dbReference>
<dbReference type="Pfam" id="PF02518">
    <property type="entry name" value="HATPase_c"/>
    <property type="match status" value="1"/>
</dbReference>
<keyword evidence="4" id="KW-0812">Transmembrane</keyword>
<dbReference type="PRINTS" id="PR00344">
    <property type="entry name" value="BCTRLSENSOR"/>
</dbReference>
<keyword evidence="4" id="KW-0472">Membrane</keyword>
<dbReference type="Gene3D" id="3.30.450.40">
    <property type="match status" value="1"/>
</dbReference>
<evidence type="ECO:0000256" key="4">
    <source>
        <dbReference type="SAM" id="Phobius"/>
    </source>
</evidence>
<dbReference type="SMART" id="SM00387">
    <property type="entry name" value="HATPase_c"/>
    <property type="match status" value="1"/>
</dbReference>
<comment type="catalytic activity">
    <reaction evidence="1">
        <text>ATP + protein L-histidine = ADP + protein N-phospho-L-histidine.</text>
        <dbReference type="EC" id="2.7.13.3"/>
    </reaction>
</comment>
<sequence length="605" mass="68908">MPDRRLNTLGPIIYLIFLIAGFQLISVLILQSFHFFGFEILRLLLSLIPAAVLGFLVYIISIRILRRISSRFLGKIFPFLQTSNVEIVKYLSALDQFKNDLIATNRTDLVCEKIVKFISTIIPSKKVTVFLWREEMGKFAPFPDSGGIQFFIFDPFLLWITENDDIYHFREFESDPDLAKIKKHAEIFFKTTEAELVVPLILNKSLLGMIVLRERKNKKKYSKQEIAKLNEIRSSSVMALSNAIFYERLIELTETLEEKVKIRTRELENAQSQLIMSEKMASLGIMVAGIAHEINNPAGVINGAADNLDQNMNYLVRNIFDIILLAENKGLRKNFELALLHLLRDKKSSELDSKEKFRLKNELKEEMKGMNYNSSLAGDLSNFIIENQIGEERKYIYNIILGDDDRGYLMLKNATNINRNIKNIRYAIRNVVRIVKALKSYSHLDQSKSFVSADLIEGLETTLVILHNQIKYGIEVVRDFKPIPSVVCNPDELNQVWTNLIQNAVQALKGKGKIEISVFPSDANVIVQIEDDGPGIPARIQDRIWDPFFTTKDQGEGTGLGLGIVKGIVEKHKGKILLTSNPGKTVFQVELPVNPETETRPDSEK</sequence>
<dbReference type="CDD" id="cd00082">
    <property type="entry name" value="HisKA"/>
    <property type="match status" value="1"/>
</dbReference>
<dbReference type="InterPro" id="IPR003661">
    <property type="entry name" value="HisK_dim/P_dom"/>
</dbReference>
<proteinExistence type="predicted"/>
<feature type="transmembrane region" description="Helical" evidence="4">
    <location>
        <begin position="12"/>
        <end position="34"/>
    </location>
</feature>
<gene>
    <name evidence="6" type="ORF">CH379_08685</name>
</gene>
<name>A0A2N0B9R2_9LEPT</name>
<dbReference type="SUPFAM" id="SSF55874">
    <property type="entry name" value="ATPase domain of HSP90 chaperone/DNA topoisomerase II/histidine kinase"/>
    <property type="match status" value="1"/>
</dbReference>
<comment type="caution">
    <text evidence="6">The sequence shown here is derived from an EMBL/GenBank/DDBJ whole genome shotgun (WGS) entry which is preliminary data.</text>
</comment>
<dbReference type="AlphaFoldDB" id="A0A2N0B9R2"/>
<dbReference type="Gene3D" id="1.10.287.130">
    <property type="match status" value="1"/>
</dbReference>
<dbReference type="PANTHER" id="PTHR43065">
    <property type="entry name" value="SENSOR HISTIDINE KINASE"/>
    <property type="match status" value="1"/>
</dbReference>
<dbReference type="InterPro" id="IPR005467">
    <property type="entry name" value="His_kinase_dom"/>
</dbReference>
<dbReference type="PANTHER" id="PTHR43065:SF48">
    <property type="entry name" value="HISTIDINE KINASE"/>
    <property type="match status" value="1"/>
</dbReference>
<dbReference type="EMBL" id="NPEF01000071">
    <property type="protein sequence ID" value="PJZ93277.1"/>
    <property type="molecule type" value="Genomic_DNA"/>
</dbReference>
<keyword evidence="4" id="KW-1133">Transmembrane helix</keyword>
<keyword evidence="6" id="KW-0808">Transferase</keyword>
<feature type="transmembrane region" description="Helical" evidence="4">
    <location>
        <begin position="40"/>
        <end position="65"/>
    </location>
</feature>
<accession>A0A2N0B9R2</accession>
<reference evidence="6" key="1">
    <citation type="submission" date="2017-07" db="EMBL/GenBank/DDBJ databases">
        <title>Leptospira spp. isolated from tropical soils.</title>
        <authorList>
            <person name="Thibeaux R."/>
            <person name="Iraola G."/>
            <person name="Ferres I."/>
            <person name="Bierque E."/>
            <person name="Girault D."/>
            <person name="Soupe-Gilbert M.-E."/>
            <person name="Picardeau M."/>
            <person name="Goarant C."/>
        </authorList>
    </citation>
    <scope>NUCLEOTIDE SEQUENCE [LARGE SCALE GENOMIC DNA]</scope>
    <source>
        <strain evidence="6">ATI7-C-A5</strain>
    </source>
</reference>
<dbReference type="SUPFAM" id="SSF55781">
    <property type="entry name" value="GAF domain-like"/>
    <property type="match status" value="1"/>
</dbReference>
<dbReference type="PROSITE" id="PS50109">
    <property type="entry name" value="HIS_KIN"/>
    <property type="match status" value="1"/>
</dbReference>
<dbReference type="Gene3D" id="3.30.565.10">
    <property type="entry name" value="Histidine kinase-like ATPase, C-terminal domain"/>
    <property type="match status" value="1"/>
</dbReference>
<dbReference type="InterPro" id="IPR029016">
    <property type="entry name" value="GAF-like_dom_sf"/>
</dbReference>
<protein>
    <recommendedName>
        <fullName evidence="2">histidine kinase</fullName>
        <ecNumber evidence="2">2.7.13.3</ecNumber>
    </recommendedName>
</protein>
<dbReference type="InterPro" id="IPR004358">
    <property type="entry name" value="Sig_transdc_His_kin-like_C"/>
</dbReference>
<dbReference type="EC" id="2.7.13.3" evidence="2"/>
<keyword evidence="3" id="KW-0597">Phosphoprotein</keyword>
<dbReference type="GO" id="GO:0000155">
    <property type="term" value="F:phosphorelay sensor kinase activity"/>
    <property type="evidence" value="ECO:0007669"/>
    <property type="project" value="InterPro"/>
</dbReference>
<feature type="domain" description="Histidine kinase" evidence="5">
    <location>
        <begin position="358"/>
        <end position="595"/>
    </location>
</feature>
<dbReference type="InterPro" id="IPR003594">
    <property type="entry name" value="HATPase_dom"/>
</dbReference>
<organism evidence="6">
    <name type="scientific">Leptospira ellisii</name>
    <dbReference type="NCBI Taxonomy" id="2023197"/>
    <lineage>
        <taxon>Bacteria</taxon>
        <taxon>Pseudomonadati</taxon>
        <taxon>Spirochaetota</taxon>
        <taxon>Spirochaetia</taxon>
        <taxon>Leptospirales</taxon>
        <taxon>Leptospiraceae</taxon>
        <taxon>Leptospira</taxon>
    </lineage>
</organism>
<evidence type="ECO:0000259" key="5">
    <source>
        <dbReference type="PROSITE" id="PS50109"/>
    </source>
</evidence>
<evidence type="ECO:0000256" key="3">
    <source>
        <dbReference type="ARBA" id="ARBA00022553"/>
    </source>
</evidence>
<evidence type="ECO:0000313" key="6">
    <source>
        <dbReference type="EMBL" id="PJZ93277.1"/>
    </source>
</evidence>